<dbReference type="PROSITE" id="PS51257">
    <property type="entry name" value="PROKAR_LIPOPROTEIN"/>
    <property type="match status" value="1"/>
</dbReference>
<evidence type="ECO:0000313" key="2">
    <source>
        <dbReference type="Proteomes" id="UP001153069"/>
    </source>
</evidence>
<name>A0A9N8E4Q3_9STRA</name>
<evidence type="ECO:0000313" key="1">
    <source>
        <dbReference type="EMBL" id="CAB9514487.1"/>
    </source>
</evidence>
<keyword evidence="2" id="KW-1185">Reference proteome</keyword>
<proteinExistence type="predicted"/>
<dbReference type="Gene3D" id="1.25.40.10">
    <property type="entry name" value="Tetratricopeptide repeat domain"/>
    <property type="match status" value="1"/>
</dbReference>
<organism evidence="1 2">
    <name type="scientific">Seminavis robusta</name>
    <dbReference type="NCBI Taxonomy" id="568900"/>
    <lineage>
        <taxon>Eukaryota</taxon>
        <taxon>Sar</taxon>
        <taxon>Stramenopiles</taxon>
        <taxon>Ochrophyta</taxon>
        <taxon>Bacillariophyta</taxon>
        <taxon>Bacillariophyceae</taxon>
        <taxon>Bacillariophycidae</taxon>
        <taxon>Naviculales</taxon>
        <taxon>Naviculaceae</taxon>
        <taxon>Seminavis</taxon>
    </lineage>
</organism>
<reference evidence="1" key="1">
    <citation type="submission" date="2020-06" db="EMBL/GenBank/DDBJ databases">
        <authorList>
            <consortium name="Plant Systems Biology data submission"/>
        </authorList>
    </citation>
    <scope>NUCLEOTIDE SEQUENCE</scope>
    <source>
        <strain evidence="1">D6</strain>
    </source>
</reference>
<accession>A0A9N8E4Q3</accession>
<dbReference type="EMBL" id="CAICTM010000655">
    <property type="protein sequence ID" value="CAB9514487.1"/>
    <property type="molecule type" value="Genomic_DNA"/>
</dbReference>
<sequence length="210" mass="23660">MNRQVVNAAQLNQTGASCLAANQLEKAQKCFQMALESVTCSSLNAVQPHADMKALMLSQEQSSRRCPQENEGFIYSKPFFFNPEATITEEDVAPYGGVILFNLALTYHERSRTVGESSLHVALRLYEKCISLLKHATSFDCSNVIIAALNNQARIHEELLDFQKASMRFKLLADFLHRSDVRTDTLEQEDLQDIFLNLFFFKIPTCAAMA</sequence>
<comment type="caution">
    <text evidence="1">The sequence shown here is derived from an EMBL/GenBank/DDBJ whole genome shotgun (WGS) entry which is preliminary data.</text>
</comment>
<dbReference type="InterPro" id="IPR011990">
    <property type="entry name" value="TPR-like_helical_dom_sf"/>
</dbReference>
<dbReference type="Proteomes" id="UP001153069">
    <property type="component" value="Unassembled WGS sequence"/>
</dbReference>
<dbReference type="OrthoDB" id="53465at2759"/>
<protein>
    <submittedName>
        <fullName evidence="1">Uncharacterized protein</fullName>
    </submittedName>
</protein>
<dbReference type="SUPFAM" id="SSF48452">
    <property type="entry name" value="TPR-like"/>
    <property type="match status" value="1"/>
</dbReference>
<gene>
    <name evidence="1" type="ORF">SEMRO_656_G182430.1</name>
</gene>
<dbReference type="AlphaFoldDB" id="A0A9N8E4Q3"/>